<comment type="caution">
    <text evidence="1">The sequence shown here is derived from an EMBL/GenBank/DDBJ whole genome shotgun (WGS) entry which is preliminary data.</text>
</comment>
<evidence type="ECO:0000313" key="2">
    <source>
        <dbReference type="Proteomes" id="UP001150941"/>
    </source>
</evidence>
<dbReference type="OrthoDB" id="4364964at2759"/>
<gene>
    <name evidence="1" type="ORF">N7468_006257</name>
</gene>
<sequence length="248" mass="27848">MPKKAGPKNKSGYVSYDHPLRDFHHCPALTDQINTLGTHSTPTDVASVWASILSLWFPVREGYQIRQIIVDAWIEVYAIRVALRRREEEVSFNPVMAIRCQGGLPDRPEPVSWTDMMKDMAITIKAVCNSVHVTNARHRPAWAGMACGHIVFFAKVNTVTFSVTRTEAYPYTLSIQHSKDDIQEFLDGVKEGFLKKWGPLAGYSIECDVEEGSVQPADSAELVRESVESKKEDCLVGPNGRWTLKLTK</sequence>
<dbReference type="RefSeq" id="XP_058328443.1">
    <property type="nucleotide sequence ID" value="XM_058475553.1"/>
</dbReference>
<evidence type="ECO:0000313" key="1">
    <source>
        <dbReference type="EMBL" id="KAJ5225032.1"/>
    </source>
</evidence>
<dbReference type="GeneID" id="83202856"/>
<reference evidence="1" key="1">
    <citation type="submission" date="2022-11" db="EMBL/GenBank/DDBJ databases">
        <authorList>
            <person name="Petersen C."/>
        </authorList>
    </citation>
    <scope>NUCLEOTIDE SEQUENCE</scope>
    <source>
        <strain evidence="1">IBT 19713</strain>
    </source>
</reference>
<protein>
    <submittedName>
        <fullName evidence="1">Uncharacterized protein</fullName>
    </submittedName>
</protein>
<accession>A0A9W9TJE3</accession>
<reference evidence="1" key="2">
    <citation type="journal article" date="2023" name="IMA Fungus">
        <title>Comparative genomic study of the Penicillium genus elucidates a diverse pangenome and 15 lateral gene transfer events.</title>
        <authorList>
            <person name="Petersen C."/>
            <person name="Sorensen T."/>
            <person name="Nielsen M.R."/>
            <person name="Sondergaard T.E."/>
            <person name="Sorensen J.L."/>
            <person name="Fitzpatrick D.A."/>
            <person name="Frisvad J.C."/>
            <person name="Nielsen K.L."/>
        </authorList>
    </citation>
    <scope>NUCLEOTIDE SEQUENCE</scope>
    <source>
        <strain evidence="1">IBT 19713</strain>
    </source>
</reference>
<organism evidence="1 2">
    <name type="scientific">Penicillium chermesinum</name>
    <dbReference type="NCBI Taxonomy" id="63820"/>
    <lineage>
        <taxon>Eukaryota</taxon>
        <taxon>Fungi</taxon>
        <taxon>Dikarya</taxon>
        <taxon>Ascomycota</taxon>
        <taxon>Pezizomycotina</taxon>
        <taxon>Eurotiomycetes</taxon>
        <taxon>Eurotiomycetidae</taxon>
        <taxon>Eurotiales</taxon>
        <taxon>Aspergillaceae</taxon>
        <taxon>Penicillium</taxon>
    </lineage>
</organism>
<keyword evidence="2" id="KW-1185">Reference proteome</keyword>
<proteinExistence type="predicted"/>
<dbReference type="AlphaFoldDB" id="A0A9W9TJE3"/>
<dbReference type="EMBL" id="JAPQKS010000005">
    <property type="protein sequence ID" value="KAJ5225032.1"/>
    <property type="molecule type" value="Genomic_DNA"/>
</dbReference>
<name>A0A9W9TJE3_9EURO</name>
<dbReference type="Proteomes" id="UP001150941">
    <property type="component" value="Unassembled WGS sequence"/>
</dbReference>